<protein>
    <submittedName>
        <fullName evidence="1">Uncharacterized protein</fullName>
    </submittedName>
</protein>
<dbReference type="Proteomes" id="UP000255224">
    <property type="component" value="Unassembled WGS sequence"/>
</dbReference>
<proteinExistence type="predicted"/>
<evidence type="ECO:0000313" key="2">
    <source>
        <dbReference type="Proteomes" id="UP000255224"/>
    </source>
</evidence>
<dbReference type="EMBL" id="UFVQ01000003">
    <property type="protein sequence ID" value="STC94485.1"/>
    <property type="molecule type" value="Genomic_DNA"/>
</dbReference>
<organism evidence="1 2">
    <name type="scientific">Chryseobacterium carnipullorum</name>
    <dbReference type="NCBI Taxonomy" id="1124835"/>
    <lineage>
        <taxon>Bacteria</taxon>
        <taxon>Pseudomonadati</taxon>
        <taxon>Bacteroidota</taxon>
        <taxon>Flavobacteriia</taxon>
        <taxon>Flavobacteriales</taxon>
        <taxon>Weeksellaceae</taxon>
        <taxon>Chryseobacterium group</taxon>
        <taxon>Chryseobacterium</taxon>
    </lineage>
</organism>
<name>A0A376DTH5_CHRCU</name>
<gene>
    <name evidence="1" type="ORF">NCTC13533_01599</name>
</gene>
<reference evidence="1 2" key="1">
    <citation type="submission" date="2018-06" db="EMBL/GenBank/DDBJ databases">
        <authorList>
            <consortium name="Pathogen Informatics"/>
            <person name="Doyle S."/>
        </authorList>
    </citation>
    <scope>NUCLEOTIDE SEQUENCE [LARGE SCALE GENOMIC DNA]</scope>
    <source>
        <strain evidence="1 2">NCTC13533</strain>
    </source>
</reference>
<sequence>MNYLEISSFIEAKKKRKTFIEEELRYVNTLTSHIRADKPVKWYNNFYL</sequence>
<dbReference type="AlphaFoldDB" id="A0A376DTH5"/>
<accession>A0A376DTH5</accession>
<evidence type="ECO:0000313" key="1">
    <source>
        <dbReference type="EMBL" id="STC94485.1"/>
    </source>
</evidence>